<dbReference type="GO" id="GO:0008170">
    <property type="term" value="F:N-methyltransferase activity"/>
    <property type="evidence" value="ECO:0007669"/>
    <property type="project" value="InterPro"/>
</dbReference>
<evidence type="ECO:0000256" key="7">
    <source>
        <dbReference type="ARBA" id="ARBA00047942"/>
    </source>
</evidence>
<dbReference type="InterPro" id="IPR051537">
    <property type="entry name" value="DNA_Adenine_Mtase"/>
</dbReference>
<dbReference type="InterPro" id="IPR022749">
    <property type="entry name" value="D12N6_MeTrfase_N"/>
</dbReference>
<evidence type="ECO:0000256" key="6">
    <source>
        <dbReference type="ARBA" id="ARBA00022747"/>
    </source>
</evidence>
<dbReference type="NCBIfam" id="TIGR00497">
    <property type="entry name" value="hsdM"/>
    <property type="match status" value="1"/>
</dbReference>
<comment type="catalytic activity">
    <reaction evidence="7">
        <text>a 2'-deoxyadenosine in DNA + S-adenosyl-L-methionine = an N(6)-methyl-2'-deoxyadenosine in DNA + S-adenosyl-L-homocysteine + H(+)</text>
        <dbReference type="Rhea" id="RHEA:15197"/>
        <dbReference type="Rhea" id="RHEA-COMP:12418"/>
        <dbReference type="Rhea" id="RHEA-COMP:12419"/>
        <dbReference type="ChEBI" id="CHEBI:15378"/>
        <dbReference type="ChEBI" id="CHEBI:57856"/>
        <dbReference type="ChEBI" id="CHEBI:59789"/>
        <dbReference type="ChEBI" id="CHEBI:90615"/>
        <dbReference type="ChEBI" id="CHEBI:90616"/>
        <dbReference type="EC" id="2.1.1.72"/>
    </reaction>
</comment>
<dbReference type="GO" id="GO:0032259">
    <property type="term" value="P:methylation"/>
    <property type="evidence" value="ECO:0007669"/>
    <property type="project" value="UniProtKB-KW"/>
</dbReference>
<dbReference type="SUPFAM" id="SSF53335">
    <property type="entry name" value="S-adenosyl-L-methionine-dependent methyltransferases"/>
    <property type="match status" value="1"/>
</dbReference>
<dbReference type="PANTHER" id="PTHR42933">
    <property type="entry name" value="SLR6095 PROTEIN"/>
    <property type="match status" value="1"/>
</dbReference>
<protein>
    <recommendedName>
        <fullName evidence="2">site-specific DNA-methyltransferase (adenine-specific)</fullName>
        <ecNumber evidence="2">2.1.1.72</ecNumber>
    </recommendedName>
</protein>
<dbReference type="GO" id="GO:0009307">
    <property type="term" value="P:DNA restriction-modification system"/>
    <property type="evidence" value="ECO:0007669"/>
    <property type="project" value="UniProtKB-KW"/>
</dbReference>
<keyword evidence="4" id="KW-0808">Transferase</keyword>
<feature type="domain" description="N6 adenine-specific DNA methyltransferase N-terminal" evidence="9">
    <location>
        <begin position="9"/>
        <end position="166"/>
    </location>
</feature>
<dbReference type="InterPro" id="IPR004546">
    <property type="entry name" value="Restrct_endonuc_T1M"/>
</dbReference>
<dbReference type="AlphaFoldDB" id="A0A2S9TD90"/>
<evidence type="ECO:0000256" key="1">
    <source>
        <dbReference type="ARBA" id="ARBA00006594"/>
    </source>
</evidence>
<evidence type="ECO:0000259" key="9">
    <source>
        <dbReference type="Pfam" id="PF12161"/>
    </source>
</evidence>
<name>A0A2S9TD90_9BACT</name>
<evidence type="ECO:0000313" key="10">
    <source>
        <dbReference type="EMBL" id="PRM96801.1"/>
    </source>
</evidence>
<keyword evidence="5" id="KW-0949">S-adenosyl-L-methionine</keyword>
<keyword evidence="3" id="KW-0489">Methyltransferase</keyword>
<evidence type="ECO:0000313" key="11">
    <source>
        <dbReference type="Proteomes" id="UP000239151"/>
    </source>
</evidence>
<dbReference type="InterPro" id="IPR038333">
    <property type="entry name" value="T1MK-like_N_sf"/>
</dbReference>
<feature type="domain" description="DNA methylase adenine-specific" evidence="8">
    <location>
        <begin position="178"/>
        <end position="482"/>
    </location>
</feature>
<proteinExistence type="inferred from homology"/>
<sequence>MGEENKKALEQQLWNIANELRGKMDADEFRDYILGFIFYKYLSEKIENFTNELLKEDGITFTSLDSNNSEHEEILNSLKDDCVQQLGYFLKPNELFSAMAKKGNSDNNNFILDDLTQVLRHIESSTMGTESEDDFEHLFEDLDLTSTKLGRTEEAKNKLIAKVLYHLDNINFELKNHDRDVLGDAYEYLIGQFAAGAGKKAGEFYTPQEVSKILAKLVTVGKSRLKSVYDATCGSGSLLLRVAKEVEDVSNFYGQELNRTTYNLARMNMIMHDVHYRKFDIKQEDTLEHPQHLEHRFEAIVANPPFSANWSANPLHLNDDRFSQYGKLAPSSKADFAFIQHMIYHLDDNGTMAIVLPHGVLFRGASEGHIRQYLIEDRNYLDAVIGLPSNIFYGTSIPTCILVFKKCREHSDNILFIDASNDYEKAKNQNYLTNENIEKIIDTYANRKEIEKYSHLASMQEIKENDYNLNIPRYVDTFEEEEVIDLDKVSSELKALEIEMKTTDETIASFCRELNISTPF</sequence>
<comment type="caution">
    <text evidence="10">The sequence shown here is derived from an EMBL/GenBank/DDBJ whole genome shotgun (WGS) entry which is preliminary data.</text>
</comment>
<dbReference type="PRINTS" id="PR00507">
    <property type="entry name" value="N12N6MTFRASE"/>
</dbReference>
<dbReference type="Pfam" id="PF12161">
    <property type="entry name" value="HsdM_N"/>
    <property type="match status" value="1"/>
</dbReference>
<dbReference type="InterPro" id="IPR003356">
    <property type="entry name" value="DNA_methylase_A-5"/>
</dbReference>
<organism evidence="10 11">
    <name type="scientific">Aliarcobacter cryaerophilus</name>
    <dbReference type="NCBI Taxonomy" id="28198"/>
    <lineage>
        <taxon>Bacteria</taxon>
        <taxon>Pseudomonadati</taxon>
        <taxon>Campylobacterota</taxon>
        <taxon>Epsilonproteobacteria</taxon>
        <taxon>Campylobacterales</taxon>
        <taxon>Arcobacteraceae</taxon>
        <taxon>Aliarcobacter</taxon>
    </lineage>
</organism>
<evidence type="ECO:0000256" key="3">
    <source>
        <dbReference type="ARBA" id="ARBA00022603"/>
    </source>
</evidence>
<evidence type="ECO:0000259" key="8">
    <source>
        <dbReference type="Pfam" id="PF02384"/>
    </source>
</evidence>
<dbReference type="Pfam" id="PF02384">
    <property type="entry name" value="N6_Mtase"/>
    <property type="match status" value="1"/>
</dbReference>
<comment type="similarity">
    <text evidence="1">Belongs to the N(4)/N(6)-methyltransferase family.</text>
</comment>
<dbReference type="EMBL" id="NXGI01000016">
    <property type="protein sequence ID" value="PRM96801.1"/>
    <property type="molecule type" value="Genomic_DNA"/>
</dbReference>
<dbReference type="Gene3D" id="1.20.1260.30">
    <property type="match status" value="1"/>
</dbReference>
<dbReference type="EC" id="2.1.1.72" evidence="2"/>
<gene>
    <name evidence="10" type="ORF">CJ670_07280</name>
</gene>
<dbReference type="GO" id="GO:0003677">
    <property type="term" value="F:DNA binding"/>
    <property type="evidence" value="ECO:0007669"/>
    <property type="project" value="InterPro"/>
</dbReference>
<keyword evidence="6" id="KW-0680">Restriction system</keyword>
<evidence type="ECO:0000256" key="5">
    <source>
        <dbReference type="ARBA" id="ARBA00022691"/>
    </source>
</evidence>
<dbReference type="Proteomes" id="UP000239151">
    <property type="component" value="Unassembled WGS sequence"/>
</dbReference>
<dbReference type="GO" id="GO:0009007">
    <property type="term" value="F:site-specific DNA-methyltransferase (adenine-specific) activity"/>
    <property type="evidence" value="ECO:0007669"/>
    <property type="project" value="UniProtKB-EC"/>
</dbReference>
<dbReference type="PANTHER" id="PTHR42933:SF1">
    <property type="entry name" value="SITE-SPECIFIC DNA-METHYLTRANSFERASE (ADENINE-SPECIFIC)"/>
    <property type="match status" value="1"/>
</dbReference>
<reference evidence="10 11" key="1">
    <citation type="submission" date="2017-09" db="EMBL/GenBank/DDBJ databases">
        <title>Reassesment of A. cryaerophilus.</title>
        <authorList>
            <person name="Perez-Cataluna A."/>
            <person name="Collado L."/>
            <person name="Salgado O."/>
            <person name="Lefinanco V."/>
            <person name="Figueras M.J."/>
        </authorList>
    </citation>
    <scope>NUCLEOTIDE SEQUENCE [LARGE SCALE GENOMIC DNA]</scope>
    <source>
        <strain evidence="10 11">LMG 9065</strain>
    </source>
</reference>
<evidence type="ECO:0000256" key="4">
    <source>
        <dbReference type="ARBA" id="ARBA00022679"/>
    </source>
</evidence>
<dbReference type="InterPro" id="IPR029063">
    <property type="entry name" value="SAM-dependent_MTases_sf"/>
</dbReference>
<accession>A0A2S9TD90</accession>
<evidence type="ECO:0000256" key="2">
    <source>
        <dbReference type="ARBA" id="ARBA00011900"/>
    </source>
</evidence>
<dbReference type="Gene3D" id="3.40.50.150">
    <property type="entry name" value="Vaccinia Virus protein VP39"/>
    <property type="match status" value="1"/>
</dbReference>